<feature type="binding site" evidence="4">
    <location>
        <begin position="87"/>
        <end position="91"/>
    </location>
    <ligand>
        <name>D-ribulose 5-phosphate</name>
        <dbReference type="ChEBI" id="CHEBI:58121"/>
    </ligand>
</feature>
<dbReference type="SUPFAM" id="SSF89623">
    <property type="entry name" value="Ribose/Galactose isomerase RpiB/AlsB"/>
    <property type="match status" value="1"/>
</dbReference>
<dbReference type="InterPro" id="IPR036569">
    <property type="entry name" value="RpiB_LacA_LacB_sf"/>
</dbReference>
<comment type="similarity">
    <text evidence="1">Belongs to the LacAB/RpiB family.</text>
</comment>
<evidence type="ECO:0000256" key="1">
    <source>
        <dbReference type="ARBA" id="ARBA00008754"/>
    </source>
</evidence>
<feature type="binding site" evidence="4">
    <location>
        <position position="153"/>
    </location>
    <ligand>
        <name>D-ribulose 5-phosphate</name>
        <dbReference type="ChEBI" id="CHEBI:58121"/>
    </ligand>
</feature>
<feature type="binding site" evidence="4">
    <location>
        <position position="157"/>
    </location>
    <ligand>
        <name>D-ribulose 5-phosphate</name>
        <dbReference type="ChEBI" id="CHEBI:58121"/>
    </ligand>
</feature>
<feature type="binding site" evidence="4">
    <location>
        <position position="120"/>
    </location>
    <ligand>
        <name>D-ribulose 5-phosphate</name>
        <dbReference type="ChEBI" id="CHEBI:58121"/>
    </ligand>
</feature>
<reference evidence="5 6" key="2">
    <citation type="submission" date="2015-01" db="EMBL/GenBank/DDBJ databases">
        <title>Complete genome sequence of Pyrinomonas methylaliphatogenes type strain K22T.</title>
        <authorList>
            <person name="Lee K.C.Y."/>
            <person name="Power J.F."/>
            <person name="Dunfield P.F."/>
            <person name="Morgan X.C."/>
            <person name="Huttenhower C."/>
            <person name="Stott M.B."/>
        </authorList>
    </citation>
    <scope>NUCLEOTIDE SEQUENCE [LARGE SCALE GENOMIC DNA]</scope>
    <source>
        <strain evidence="5 6">K22</strain>
    </source>
</reference>
<dbReference type="PANTHER" id="PTHR30345">
    <property type="entry name" value="RIBOSE-5-PHOSPHATE ISOMERASE B"/>
    <property type="match status" value="1"/>
</dbReference>
<keyword evidence="2 5" id="KW-0413">Isomerase</keyword>
<evidence type="ECO:0000313" key="6">
    <source>
        <dbReference type="Proteomes" id="UP000031518"/>
    </source>
</evidence>
<dbReference type="InterPro" id="IPR003500">
    <property type="entry name" value="RpiB_LacA_LacB"/>
</dbReference>
<sequence>MYHQRLGSFQLPFRVRSKIFAMKVALASDHAGYEVKESLKPLLRELGLDYVDFGTHSTQSVDYPDFARLVAESIRRGDSDQGVLVCGSGAGMAIAANKVPGIRAVVAWNAEIARLAREHNDANVLAIGARTTPPDEIERIVRAWFSATFAGGRHRARVEKIEAMERVQSSS</sequence>
<evidence type="ECO:0000256" key="2">
    <source>
        <dbReference type="ARBA" id="ARBA00023235"/>
    </source>
</evidence>
<evidence type="ECO:0000256" key="3">
    <source>
        <dbReference type="PIRSR" id="PIRSR005384-1"/>
    </source>
</evidence>
<dbReference type="EC" id="5.3.1.6" evidence="5"/>
<reference evidence="5 6" key="1">
    <citation type="submission" date="2013-12" db="EMBL/GenBank/DDBJ databases">
        <authorList>
            <person name="Stott M."/>
        </authorList>
    </citation>
    <scope>NUCLEOTIDE SEQUENCE [LARGE SCALE GENOMIC DNA]</scope>
    <source>
        <strain evidence="5 6">K22</strain>
    </source>
</reference>
<dbReference type="PANTHER" id="PTHR30345:SF0">
    <property type="entry name" value="DNA DAMAGE-REPAIR_TOLERATION PROTEIN DRT102"/>
    <property type="match status" value="1"/>
</dbReference>
<dbReference type="AlphaFoldDB" id="A0A0B6WT52"/>
<dbReference type="PIRSF" id="PIRSF005384">
    <property type="entry name" value="RpiB_LacA_B"/>
    <property type="match status" value="1"/>
</dbReference>
<protein>
    <submittedName>
        <fullName evidence="5">Ribose-5-phosphate isomerase</fullName>
        <ecNumber evidence="5">5.3.1.6</ecNumber>
    </submittedName>
</protein>
<evidence type="ECO:0000313" key="5">
    <source>
        <dbReference type="EMBL" id="CDM64403.1"/>
    </source>
</evidence>
<dbReference type="GO" id="GO:0019316">
    <property type="term" value="P:D-allose catabolic process"/>
    <property type="evidence" value="ECO:0007669"/>
    <property type="project" value="TreeGrafter"/>
</dbReference>
<dbReference type="GO" id="GO:0004751">
    <property type="term" value="F:ribose-5-phosphate isomerase activity"/>
    <property type="evidence" value="ECO:0007669"/>
    <property type="project" value="UniProtKB-EC"/>
</dbReference>
<dbReference type="Gene3D" id="3.40.1400.10">
    <property type="entry name" value="Sugar-phosphate isomerase, RpiB/LacA/LacB"/>
    <property type="match status" value="1"/>
</dbReference>
<dbReference type="Pfam" id="PF02502">
    <property type="entry name" value="LacAB_rpiB"/>
    <property type="match status" value="1"/>
</dbReference>
<dbReference type="Proteomes" id="UP000031518">
    <property type="component" value="Unassembled WGS sequence"/>
</dbReference>
<gene>
    <name evidence="5" type="ORF">PYK22_00397</name>
</gene>
<evidence type="ECO:0000256" key="4">
    <source>
        <dbReference type="PIRSR" id="PIRSR005384-2"/>
    </source>
</evidence>
<proteinExistence type="inferred from homology"/>
<feature type="active site" description="Proton donor" evidence="3">
    <location>
        <position position="119"/>
    </location>
</feature>
<feature type="binding site" evidence="4">
    <location>
        <begin position="29"/>
        <end position="30"/>
    </location>
    <ligand>
        <name>D-ribulose 5-phosphate</name>
        <dbReference type="ChEBI" id="CHEBI:58121"/>
    </ligand>
</feature>
<accession>A0A0B6WT52</accession>
<organism evidence="5 6">
    <name type="scientific">Pyrinomonas methylaliphatogenes</name>
    <dbReference type="NCBI Taxonomy" id="454194"/>
    <lineage>
        <taxon>Bacteria</taxon>
        <taxon>Pseudomonadati</taxon>
        <taxon>Acidobacteriota</taxon>
        <taxon>Blastocatellia</taxon>
        <taxon>Blastocatellales</taxon>
        <taxon>Pyrinomonadaceae</taxon>
        <taxon>Pyrinomonas</taxon>
    </lineage>
</organism>
<name>A0A0B6WT52_9BACT</name>
<dbReference type="InterPro" id="IPR004785">
    <property type="entry name" value="RpiB"/>
</dbReference>
<feature type="binding site" evidence="4">
    <location>
        <position position="130"/>
    </location>
    <ligand>
        <name>D-ribulose 5-phosphate</name>
        <dbReference type="ChEBI" id="CHEBI:58121"/>
    </ligand>
</feature>
<keyword evidence="6" id="KW-1185">Reference proteome</keyword>
<dbReference type="EMBL" id="CBXV010000002">
    <property type="protein sequence ID" value="CDM64403.1"/>
    <property type="molecule type" value="Genomic_DNA"/>
</dbReference>
<dbReference type="GO" id="GO:0009052">
    <property type="term" value="P:pentose-phosphate shunt, non-oxidative branch"/>
    <property type="evidence" value="ECO:0007669"/>
    <property type="project" value="TreeGrafter"/>
</dbReference>
<dbReference type="NCBIfam" id="TIGR00689">
    <property type="entry name" value="rpiB_lacA_lacB"/>
    <property type="match status" value="1"/>
</dbReference>
<feature type="active site" description="Proton acceptor" evidence="3">
    <location>
        <position position="86"/>
    </location>
</feature>
<dbReference type="STRING" id="454194.PYK22_00397"/>
<dbReference type="NCBIfam" id="NF004051">
    <property type="entry name" value="PRK05571.1"/>
    <property type="match status" value="1"/>
</dbReference>
<dbReference type="NCBIfam" id="TIGR01120">
    <property type="entry name" value="rpiB"/>
    <property type="match status" value="1"/>
</dbReference>